<dbReference type="AlphaFoldDB" id="A0AAV8REE6"/>
<dbReference type="GO" id="GO:0006811">
    <property type="term" value="P:monoatomic ion transport"/>
    <property type="evidence" value="ECO:0007669"/>
    <property type="project" value="UniProtKB-KW"/>
</dbReference>
<evidence type="ECO:0000256" key="4">
    <source>
        <dbReference type="ARBA" id="ARBA00022840"/>
    </source>
</evidence>
<gene>
    <name evidence="6" type="ORF">OPV22_009173</name>
</gene>
<evidence type="ECO:0000256" key="2">
    <source>
        <dbReference type="ARBA" id="ARBA00022448"/>
    </source>
</evidence>
<keyword evidence="5" id="KW-0406">Ion transport</keyword>
<dbReference type="Proteomes" id="UP001222027">
    <property type="component" value="Unassembled WGS sequence"/>
</dbReference>
<dbReference type="InterPro" id="IPR024034">
    <property type="entry name" value="ATPase_F1/V1_b/a_C"/>
</dbReference>
<comment type="caution">
    <text evidence="6">The sequence shown here is derived from an EMBL/GenBank/DDBJ whole genome shotgun (WGS) entry which is preliminary data.</text>
</comment>
<keyword evidence="7" id="KW-1185">Reference proteome</keyword>
<reference evidence="6 7" key="1">
    <citation type="submission" date="2022-12" db="EMBL/GenBank/DDBJ databases">
        <title>Chromosome-scale assembly of the Ensete ventricosum genome.</title>
        <authorList>
            <person name="Dussert Y."/>
            <person name="Stocks J."/>
            <person name="Wendawek A."/>
            <person name="Woldeyes F."/>
            <person name="Nichols R.A."/>
            <person name="Borrell J.S."/>
        </authorList>
    </citation>
    <scope>NUCLEOTIDE SEQUENCE [LARGE SCALE GENOMIC DNA]</scope>
    <source>
        <strain evidence="7">cv. Maze</strain>
        <tissue evidence="6">Seeds</tissue>
    </source>
</reference>
<protein>
    <submittedName>
        <fullName evidence="6">Uncharacterized protein</fullName>
    </submittedName>
</protein>
<organism evidence="6 7">
    <name type="scientific">Ensete ventricosum</name>
    <name type="common">Abyssinian banana</name>
    <name type="synonym">Musa ensete</name>
    <dbReference type="NCBI Taxonomy" id="4639"/>
    <lineage>
        <taxon>Eukaryota</taxon>
        <taxon>Viridiplantae</taxon>
        <taxon>Streptophyta</taxon>
        <taxon>Embryophyta</taxon>
        <taxon>Tracheophyta</taxon>
        <taxon>Spermatophyta</taxon>
        <taxon>Magnoliopsida</taxon>
        <taxon>Liliopsida</taxon>
        <taxon>Zingiberales</taxon>
        <taxon>Musaceae</taxon>
        <taxon>Ensete</taxon>
    </lineage>
</organism>
<keyword evidence="3" id="KW-0547">Nucleotide-binding</keyword>
<evidence type="ECO:0000256" key="1">
    <source>
        <dbReference type="ARBA" id="ARBA00008936"/>
    </source>
</evidence>
<dbReference type="EMBL" id="JAQQAF010000003">
    <property type="protein sequence ID" value="KAJ8498621.1"/>
    <property type="molecule type" value="Genomic_DNA"/>
</dbReference>
<sequence>MDTTDDIAEETCFQAVEDDCRLLDNLLHREVGPRFMEDIERKRVLAQRVLDGKYDDLPEQCFQMVGGIEEEMLFDCLSQRESLSQSHFGDTAASTVVQSVLG</sequence>
<evidence type="ECO:0000256" key="5">
    <source>
        <dbReference type="ARBA" id="ARBA00023065"/>
    </source>
</evidence>
<comment type="similarity">
    <text evidence="1">Belongs to the ATPase alpha/beta chains family.</text>
</comment>
<proteinExistence type="inferred from homology"/>
<evidence type="ECO:0000313" key="6">
    <source>
        <dbReference type="EMBL" id="KAJ8498621.1"/>
    </source>
</evidence>
<dbReference type="SUPFAM" id="SSF47917">
    <property type="entry name" value="C-terminal domain of alpha and beta subunits of F1 ATP synthase"/>
    <property type="match status" value="1"/>
</dbReference>
<evidence type="ECO:0000313" key="7">
    <source>
        <dbReference type="Proteomes" id="UP001222027"/>
    </source>
</evidence>
<keyword evidence="4" id="KW-0067">ATP-binding</keyword>
<accession>A0AAV8REE6</accession>
<evidence type="ECO:0000256" key="3">
    <source>
        <dbReference type="ARBA" id="ARBA00022741"/>
    </source>
</evidence>
<keyword evidence="2" id="KW-0813">Transport</keyword>
<dbReference type="Gene3D" id="1.10.1140.10">
    <property type="entry name" value="Bovine Mitochondrial F1-atpase, Atp Synthase Beta Chain, Chain D, domain 3"/>
    <property type="match status" value="1"/>
</dbReference>
<name>A0AAV8REE6_ENSVE</name>